<dbReference type="Pfam" id="PF04969">
    <property type="entry name" value="CS"/>
    <property type="match status" value="1"/>
</dbReference>
<dbReference type="PROSITE" id="PS51048">
    <property type="entry name" value="SGS"/>
    <property type="match status" value="1"/>
</dbReference>
<evidence type="ECO:0000259" key="3">
    <source>
        <dbReference type="PROSITE" id="PS51048"/>
    </source>
</evidence>
<dbReference type="CDD" id="cd06466">
    <property type="entry name" value="p23_CS_SGT1_like"/>
    <property type="match status" value="1"/>
</dbReference>
<dbReference type="GO" id="GO:0006515">
    <property type="term" value="P:protein quality control for misfolded or incompletely synthesized proteins"/>
    <property type="evidence" value="ECO:0007669"/>
    <property type="project" value="EnsemblFungi"/>
</dbReference>
<dbReference type="GO" id="GO:0005829">
    <property type="term" value="C:cytosol"/>
    <property type="evidence" value="ECO:0007669"/>
    <property type="project" value="EnsemblFungi"/>
</dbReference>
<dbReference type="GO" id="GO:0005783">
    <property type="term" value="C:endoplasmic reticulum"/>
    <property type="evidence" value="ECO:0007669"/>
    <property type="project" value="EnsemblFungi"/>
</dbReference>
<dbReference type="STRING" id="1071382.H2AYP5"/>
<gene>
    <name evidence="5" type="primary">KAFR0H00420</name>
    <name evidence="5" type="ORF">KAFR_0H00420</name>
</gene>
<dbReference type="InterPro" id="IPR007699">
    <property type="entry name" value="SGS_dom"/>
</dbReference>
<feature type="domain" description="SGS" evidence="3">
    <location>
        <begin position="308"/>
        <end position="393"/>
    </location>
</feature>
<dbReference type="GeneID" id="13887448"/>
<evidence type="ECO:0000256" key="1">
    <source>
        <dbReference type="ARBA" id="ARBA00008509"/>
    </source>
</evidence>
<feature type="domain" description="CS" evidence="4">
    <location>
        <begin position="199"/>
        <end position="292"/>
    </location>
</feature>
<comment type="similarity">
    <text evidence="1">Belongs to the SGT1 family.</text>
</comment>
<dbReference type="Pfam" id="PF05002">
    <property type="entry name" value="SGS"/>
    <property type="match status" value="1"/>
</dbReference>
<dbReference type="Gene3D" id="2.60.40.790">
    <property type="match status" value="1"/>
</dbReference>
<dbReference type="AlphaFoldDB" id="H2AYP5"/>
<dbReference type="SUPFAM" id="SSF48452">
    <property type="entry name" value="TPR-like"/>
    <property type="match status" value="1"/>
</dbReference>
<dbReference type="EMBL" id="HE650828">
    <property type="protein sequence ID" value="CCF59451.1"/>
    <property type="molecule type" value="Genomic_DNA"/>
</dbReference>
<proteinExistence type="inferred from homology"/>
<dbReference type="HOGENOM" id="CLU_039532_3_0_1"/>
<dbReference type="FunCoup" id="H2AYP5">
    <property type="interactions" value="1097"/>
</dbReference>
<accession>H2AYP5</accession>
<dbReference type="PROSITE" id="PS51203">
    <property type="entry name" value="CS"/>
    <property type="match status" value="1"/>
</dbReference>
<organism evidence="5 6">
    <name type="scientific">Kazachstania africana (strain ATCC 22294 / BCRC 22015 / CBS 2517 / CECT 1963 / NBRC 1671 / NRRL Y-8276)</name>
    <name type="common">Yeast</name>
    <name type="synonym">Kluyveromyces africanus</name>
    <dbReference type="NCBI Taxonomy" id="1071382"/>
    <lineage>
        <taxon>Eukaryota</taxon>
        <taxon>Fungi</taxon>
        <taxon>Dikarya</taxon>
        <taxon>Ascomycota</taxon>
        <taxon>Saccharomycotina</taxon>
        <taxon>Saccharomycetes</taxon>
        <taxon>Saccharomycetales</taxon>
        <taxon>Saccharomycetaceae</taxon>
        <taxon>Kazachstania</taxon>
    </lineage>
</organism>
<reference evidence="5 6" key="1">
    <citation type="journal article" date="2011" name="Proc. Natl. Acad. Sci. U.S.A.">
        <title>Evolutionary erosion of yeast sex chromosomes by mating-type switching accidents.</title>
        <authorList>
            <person name="Gordon J.L."/>
            <person name="Armisen D."/>
            <person name="Proux-Wera E."/>
            <person name="Oheigeartaigh S.S."/>
            <person name="Byrne K.P."/>
            <person name="Wolfe K.H."/>
        </authorList>
    </citation>
    <scope>NUCLEOTIDE SEQUENCE [LARGE SCALE GENOMIC DNA]</scope>
    <source>
        <strain evidence="6">ATCC 22294 / BCRC 22015 / CBS 2517 / CECT 1963 / NBRC 1671 / NRRL Y-8276</strain>
    </source>
</reference>
<evidence type="ECO:0000259" key="4">
    <source>
        <dbReference type="PROSITE" id="PS51203"/>
    </source>
</evidence>
<dbReference type="InterPro" id="IPR044563">
    <property type="entry name" value="Sgt1-like"/>
</dbReference>
<dbReference type="SUPFAM" id="SSF49764">
    <property type="entry name" value="HSP20-like chaperones"/>
    <property type="match status" value="1"/>
</dbReference>
<dbReference type="GO" id="GO:0051382">
    <property type="term" value="P:kinetochore assembly"/>
    <property type="evidence" value="ECO:0007669"/>
    <property type="project" value="EnsemblFungi"/>
</dbReference>
<name>H2AYP5_KAZAF</name>
<evidence type="ECO:0000313" key="5">
    <source>
        <dbReference type="EMBL" id="CCF59451.1"/>
    </source>
</evidence>
<feature type="region of interest" description="Disordered" evidence="2">
    <location>
        <begin position="288"/>
        <end position="307"/>
    </location>
</feature>
<dbReference type="Gene3D" id="1.25.40.10">
    <property type="entry name" value="Tetratricopeptide repeat domain"/>
    <property type="match status" value="1"/>
</dbReference>
<dbReference type="InParanoid" id="H2AYP5"/>
<dbReference type="OrthoDB" id="1898560at2759"/>
<dbReference type="InterPro" id="IPR008978">
    <property type="entry name" value="HSP20-like_chaperone"/>
</dbReference>
<evidence type="ECO:0000256" key="2">
    <source>
        <dbReference type="SAM" id="MobiDB-lite"/>
    </source>
</evidence>
<dbReference type="KEGG" id="kaf:KAFR_0H00420"/>
<protein>
    <recommendedName>
        <fullName evidence="7">CS domain-containing protein</fullName>
    </recommendedName>
</protein>
<dbReference type="eggNOG" id="KOG1309">
    <property type="taxonomic scope" value="Eukaryota"/>
</dbReference>
<evidence type="ECO:0000313" key="6">
    <source>
        <dbReference type="Proteomes" id="UP000005220"/>
    </source>
</evidence>
<feature type="region of interest" description="Disordered" evidence="2">
    <location>
        <begin position="372"/>
        <end position="393"/>
    </location>
</feature>
<dbReference type="Proteomes" id="UP000005220">
    <property type="component" value="Chromosome 8"/>
</dbReference>
<dbReference type="PANTHER" id="PTHR45862">
    <property type="entry name" value="PROTEIN SGT1 HOMOLOG"/>
    <property type="match status" value="1"/>
</dbReference>
<keyword evidence="6" id="KW-1185">Reference proteome</keyword>
<dbReference type="InterPro" id="IPR011990">
    <property type="entry name" value="TPR-like_helical_dom_sf"/>
</dbReference>
<dbReference type="InterPro" id="IPR007052">
    <property type="entry name" value="CS_dom"/>
</dbReference>
<dbReference type="RefSeq" id="XP_003958586.1">
    <property type="nucleotide sequence ID" value="XM_003958537.1"/>
</dbReference>
<dbReference type="GO" id="GO:0000151">
    <property type="term" value="C:ubiquitin ligase complex"/>
    <property type="evidence" value="ECO:0007669"/>
    <property type="project" value="EnsemblFungi"/>
</dbReference>
<sequence length="393" mass="44352">MPIETDLKRAYKTLYDDKNPLQALEDYDTILKNNSQNITALVYKAASLEKLYYGFADWHNEETLDGAKSSLQLALEIAKNRGSKSKIGFVNFRFFIHYFNNKEYDEANKFFQDAKAHGYTDPTVHMWEDRLNTKLKKLAKKKGATVTGVDINRKSDSEGMSSAMKDASNIAASNAGIPIQNLALPATNNSVPLPQPQDTPKFRTDWYQTSNSITLSLFTTNLPPKESDVNVTISRDQHLSVSFNIPDTGSEFQYNVKLAKEVVSTDIKIKIFTKKLEITLAKKDNSQWNSLEGTSDDSDVNNNDTTLNYPTSSKRAIDWSKLNIDDEDDNEEQGGSVDGFFQKLYKDADPDTRRAMMKSFVESNGTALNTNWDDVKEKSVETSPPEGMEVKHW</sequence>
<dbReference type="GO" id="GO:0051087">
    <property type="term" value="F:protein-folding chaperone binding"/>
    <property type="evidence" value="ECO:0007669"/>
    <property type="project" value="EnsemblFungi"/>
</dbReference>
<evidence type="ECO:0008006" key="7">
    <source>
        <dbReference type="Google" id="ProtNLM"/>
    </source>
</evidence>
<dbReference type="GO" id="GO:0030674">
    <property type="term" value="F:protein-macromolecule adaptor activity"/>
    <property type="evidence" value="ECO:0007669"/>
    <property type="project" value="EnsemblFungi"/>
</dbReference>